<feature type="domain" description="Peptidase C45 hydrolase" evidence="1">
    <location>
        <begin position="73"/>
        <end position="195"/>
    </location>
</feature>
<dbReference type="NCBIfam" id="NF040521">
    <property type="entry name" value="C45_proenzyme"/>
    <property type="match status" value="1"/>
</dbReference>
<dbReference type="EMBL" id="VSSQ01027710">
    <property type="protein sequence ID" value="MPM77088.1"/>
    <property type="molecule type" value="Genomic_DNA"/>
</dbReference>
<evidence type="ECO:0000313" key="2">
    <source>
        <dbReference type="EMBL" id="MPM77088.1"/>
    </source>
</evidence>
<dbReference type="AlphaFoldDB" id="A0A645CJK4"/>
<proteinExistence type="predicted"/>
<comment type="caution">
    <text evidence="2">The sequence shown here is derived from an EMBL/GenBank/DDBJ whole genome shotgun (WGS) entry which is preliminary data.</text>
</comment>
<dbReference type="InterPro" id="IPR047794">
    <property type="entry name" value="C45_proenzyme-like"/>
</dbReference>
<dbReference type="InterPro" id="IPR005079">
    <property type="entry name" value="Peptidase_C45_hydrolase"/>
</dbReference>
<gene>
    <name evidence="2" type="ORF">SDC9_124088</name>
</gene>
<accession>A0A645CJK4</accession>
<name>A0A645CJK4_9ZZZZ</name>
<dbReference type="Pfam" id="PF03417">
    <property type="entry name" value="AAT"/>
    <property type="match status" value="1"/>
</dbReference>
<protein>
    <recommendedName>
        <fullName evidence="1">Peptidase C45 hydrolase domain-containing protein</fullName>
    </recommendedName>
</protein>
<dbReference type="Gene3D" id="3.60.60.10">
    <property type="entry name" value="Penicillin V Acylase, Chain A"/>
    <property type="match status" value="1"/>
</dbReference>
<organism evidence="2">
    <name type="scientific">bioreactor metagenome</name>
    <dbReference type="NCBI Taxonomy" id="1076179"/>
    <lineage>
        <taxon>unclassified sequences</taxon>
        <taxon>metagenomes</taxon>
        <taxon>ecological metagenomes</taxon>
    </lineage>
</organism>
<reference evidence="2" key="1">
    <citation type="submission" date="2019-08" db="EMBL/GenBank/DDBJ databases">
        <authorList>
            <person name="Kucharzyk K."/>
            <person name="Murdoch R.W."/>
            <person name="Higgins S."/>
            <person name="Loffler F."/>
        </authorList>
    </citation>
    <scope>NUCLEOTIDE SEQUENCE</scope>
</reference>
<evidence type="ECO:0000259" key="1">
    <source>
        <dbReference type="Pfam" id="PF03417"/>
    </source>
</evidence>
<sequence>MDYNAQLENAKGLASTLSSNLNELLKGVAETSGLSDDEVLILNAGIFNLSYLVMGGELTSACSGLAVWDKYTPDGTLIFGRNWDIEREPMVKYMKYLSVAVFNPDSGNSFANVHPLGNVYLETGMNDKGIFIELNNGSLSDPEYIEDRENSVSVLVTALNQCNTIDEASKYLLDVPADLAYALQVADVKECVSVERATFGARVRKSGQNGVLAAYNNFIPPYPVEWEDKIVDPLKPEVDPRYNNLINLANSKDFFGKLDVNGMKKLMDIEVKDGGAVHGGTVYQVIAVPEKFTLWIRGMDYSGWQQIDLKNLF</sequence>